<feature type="transmembrane region" description="Helical" evidence="7">
    <location>
        <begin position="85"/>
        <end position="106"/>
    </location>
</feature>
<evidence type="ECO:0000256" key="2">
    <source>
        <dbReference type="ARBA" id="ARBA00022475"/>
    </source>
</evidence>
<dbReference type="GO" id="GO:0015658">
    <property type="term" value="F:branched-chain amino acid transmembrane transporter activity"/>
    <property type="evidence" value="ECO:0007669"/>
    <property type="project" value="InterPro"/>
</dbReference>
<evidence type="ECO:0000313" key="8">
    <source>
        <dbReference type="EMBL" id="ODR99118.1"/>
    </source>
</evidence>
<feature type="transmembrane region" description="Helical" evidence="7">
    <location>
        <begin position="12"/>
        <end position="31"/>
    </location>
</feature>
<name>A0A1E3VZZ1_9HYPH</name>
<evidence type="ECO:0000256" key="6">
    <source>
        <dbReference type="SAM" id="MobiDB-lite"/>
    </source>
</evidence>
<dbReference type="EMBL" id="LPWD01000443">
    <property type="protein sequence ID" value="ODR99118.1"/>
    <property type="molecule type" value="Genomic_DNA"/>
</dbReference>
<feature type="transmembrane region" description="Helical" evidence="7">
    <location>
        <begin position="113"/>
        <end position="131"/>
    </location>
</feature>
<evidence type="ECO:0000256" key="7">
    <source>
        <dbReference type="SAM" id="Phobius"/>
    </source>
</evidence>
<dbReference type="AlphaFoldDB" id="A0A1E3VZZ1"/>
<feature type="transmembrane region" description="Helical" evidence="7">
    <location>
        <begin position="37"/>
        <end position="54"/>
    </location>
</feature>
<dbReference type="InterPro" id="IPR043428">
    <property type="entry name" value="LivM-like"/>
</dbReference>
<protein>
    <recommendedName>
        <fullName evidence="10">Branched-chain amino acid ABC transporter permease</fullName>
    </recommendedName>
</protein>
<evidence type="ECO:0000256" key="1">
    <source>
        <dbReference type="ARBA" id="ARBA00004651"/>
    </source>
</evidence>
<keyword evidence="9" id="KW-1185">Reference proteome</keyword>
<feature type="transmembrane region" description="Helical" evidence="7">
    <location>
        <begin position="215"/>
        <end position="237"/>
    </location>
</feature>
<evidence type="ECO:0008006" key="10">
    <source>
        <dbReference type="Google" id="ProtNLM"/>
    </source>
</evidence>
<comment type="caution">
    <text evidence="8">The sequence shown here is derived from an EMBL/GenBank/DDBJ whole genome shotgun (WGS) entry which is preliminary data.</text>
</comment>
<evidence type="ECO:0000256" key="4">
    <source>
        <dbReference type="ARBA" id="ARBA00022989"/>
    </source>
</evidence>
<dbReference type="GO" id="GO:0005886">
    <property type="term" value="C:plasma membrane"/>
    <property type="evidence" value="ECO:0007669"/>
    <property type="project" value="UniProtKB-SubCell"/>
</dbReference>
<dbReference type="InterPro" id="IPR001851">
    <property type="entry name" value="ABC_transp_permease"/>
</dbReference>
<comment type="subcellular location">
    <subcellularLocation>
        <location evidence="1">Cell membrane</location>
        <topology evidence="1">Multi-pass membrane protein</topology>
    </subcellularLocation>
</comment>
<keyword evidence="2" id="KW-1003">Cell membrane</keyword>
<gene>
    <name evidence="8" type="ORF">AUC71_03745</name>
</gene>
<evidence type="ECO:0000256" key="5">
    <source>
        <dbReference type="ARBA" id="ARBA00023136"/>
    </source>
</evidence>
<feature type="region of interest" description="Disordered" evidence="6">
    <location>
        <begin position="542"/>
        <end position="572"/>
    </location>
</feature>
<evidence type="ECO:0000313" key="9">
    <source>
        <dbReference type="Proteomes" id="UP000095042"/>
    </source>
</evidence>
<dbReference type="Pfam" id="PF02653">
    <property type="entry name" value="BPD_transp_2"/>
    <property type="match status" value="1"/>
</dbReference>
<feature type="transmembrane region" description="Helical" evidence="7">
    <location>
        <begin position="293"/>
        <end position="310"/>
    </location>
</feature>
<dbReference type="CDD" id="cd06581">
    <property type="entry name" value="TM_PBP1_LivM_like"/>
    <property type="match status" value="1"/>
</dbReference>
<keyword evidence="3 7" id="KW-0812">Transmembrane</keyword>
<accession>A0A1E3VZZ1</accession>
<dbReference type="RefSeq" id="WP_069624964.1">
    <property type="nucleotide sequence ID" value="NZ_LPWD01000443.1"/>
</dbReference>
<sequence>MPKPETNSTIAWVFGFGLLAVVLIALPHLLSFSQQEILVFLVINVLLVCSYRLLTLTGEWSLAHAVIMGVGAYTSALAAKELQLPVPVAMLLGASMAGFLAFLLSFPLFRMKGFYFLIGSFAAGEVIRLMWKWSDLTFLFGGPKGIKRIPPMPDIFSIDFYEPVNYYYLCLVVVAVSLLILYRVERSRIGLTFHAIHWQDKLAESVGVNTFRYRMLAFVISAFFAGLAGALYAHYVGAVAPNRFGVEEMVYILIWAIVGGTATFYGPIIGVVALTILNEVILRSLDVDEMRPMFYGAILIISILFLPNGLESLLPKIKGWFAGRKDRATPWRSSPPNRRRLSEVRYRRCQEQKRRRHQLPRIVEHGGTLAPPDGQCVASRGRNSRIRSVQGLEALDRFRGDFPPALLPQAAIGVPVARLHAQMEHGAARDPRSVHACDPGSGAFPSIQGLGEQRGFGLVVSRQAQAHAVICEARAEAWIDRLEIRASHLERLPGFLLGAKVIVLCGRVGRGLGCRLPGEIGLAPAGVHEFFEVPGLRHRDTRASHARCRATQGPALRGRSCPSPARKHSAQA</sequence>
<organism evidence="8 9">
    <name type="scientific">Methyloceanibacter marginalis</name>
    <dbReference type="NCBI Taxonomy" id="1774971"/>
    <lineage>
        <taxon>Bacteria</taxon>
        <taxon>Pseudomonadati</taxon>
        <taxon>Pseudomonadota</taxon>
        <taxon>Alphaproteobacteria</taxon>
        <taxon>Hyphomicrobiales</taxon>
        <taxon>Hyphomicrobiaceae</taxon>
        <taxon>Methyloceanibacter</taxon>
    </lineage>
</organism>
<reference evidence="8 9" key="1">
    <citation type="journal article" date="2016" name="Environ. Microbiol.">
        <title>New Methyloceanibacter diversity from North Sea sediments includes methanotroph containing solely the soluble methane monooxygenase.</title>
        <authorList>
            <person name="Vekeman B."/>
            <person name="Kerckhof F.M."/>
            <person name="Cremers G."/>
            <person name="de Vos P."/>
            <person name="Vandamme P."/>
            <person name="Boon N."/>
            <person name="Op den Camp H.J."/>
            <person name="Heylen K."/>
        </authorList>
    </citation>
    <scope>NUCLEOTIDE SEQUENCE [LARGE SCALE GENOMIC DNA]</scope>
    <source>
        <strain evidence="8 9">R-67177</strain>
    </source>
</reference>
<dbReference type="PANTHER" id="PTHR30482:SF10">
    <property type="entry name" value="HIGH-AFFINITY BRANCHED-CHAIN AMINO ACID TRANSPORT PROTEIN BRAE"/>
    <property type="match status" value="1"/>
</dbReference>
<dbReference type="PANTHER" id="PTHR30482">
    <property type="entry name" value="HIGH-AFFINITY BRANCHED-CHAIN AMINO ACID TRANSPORT SYSTEM PERMEASE"/>
    <property type="match status" value="1"/>
</dbReference>
<keyword evidence="5 7" id="KW-0472">Membrane</keyword>
<proteinExistence type="predicted"/>
<evidence type="ECO:0000256" key="3">
    <source>
        <dbReference type="ARBA" id="ARBA00022692"/>
    </source>
</evidence>
<keyword evidence="4 7" id="KW-1133">Transmembrane helix</keyword>
<feature type="transmembrane region" description="Helical" evidence="7">
    <location>
        <begin position="166"/>
        <end position="184"/>
    </location>
</feature>
<feature type="transmembrane region" description="Helical" evidence="7">
    <location>
        <begin position="249"/>
        <end position="281"/>
    </location>
</feature>
<dbReference type="Proteomes" id="UP000095042">
    <property type="component" value="Unassembled WGS sequence"/>
</dbReference>